<keyword evidence="1" id="KW-0812">Transmembrane</keyword>
<protein>
    <submittedName>
        <fullName evidence="2">Uncharacterized protein</fullName>
    </submittedName>
</protein>
<evidence type="ECO:0000256" key="1">
    <source>
        <dbReference type="SAM" id="Phobius"/>
    </source>
</evidence>
<organism evidence="2 3">
    <name type="scientific">Cristinia sonorae</name>
    <dbReference type="NCBI Taxonomy" id="1940300"/>
    <lineage>
        <taxon>Eukaryota</taxon>
        <taxon>Fungi</taxon>
        <taxon>Dikarya</taxon>
        <taxon>Basidiomycota</taxon>
        <taxon>Agaricomycotina</taxon>
        <taxon>Agaricomycetes</taxon>
        <taxon>Agaricomycetidae</taxon>
        <taxon>Agaricales</taxon>
        <taxon>Pleurotineae</taxon>
        <taxon>Stephanosporaceae</taxon>
        <taxon>Cristinia</taxon>
    </lineage>
</organism>
<comment type="caution">
    <text evidence="2">The sequence shown here is derived from an EMBL/GenBank/DDBJ whole genome shotgun (WGS) entry which is preliminary data.</text>
</comment>
<dbReference type="EMBL" id="JAEVFJ010000041">
    <property type="protein sequence ID" value="KAH8087168.1"/>
    <property type="molecule type" value="Genomic_DNA"/>
</dbReference>
<keyword evidence="3" id="KW-1185">Reference proteome</keyword>
<keyword evidence="1" id="KW-1133">Transmembrane helix</keyword>
<dbReference type="AlphaFoldDB" id="A0A8K0UIA9"/>
<evidence type="ECO:0000313" key="3">
    <source>
        <dbReference type="Proteomes" id="UP000813824"/>
    </source>
</evidence>
<keyword evidence="1" id="KW-0472">Membrane</keyword>
<sequence length="200" mass="22407">MAPSETHHTLPPSTLTPHFLAAVSSEMPTPHGHILAVESPDFNGSTIAKILAGVAIIVLGGVLLVIMRFGRRMPRTSFLTPALQQEAESEKPKLWEVHLEIVDAYEEDWRGRWKDMMPIATEVIPSGTEIQEDPPYLIRPSRCTRTDNQTQSRSVRWRYPGRSRKIPETLQVAVAITMPKKSDWGDAAKDTYLGVAQPRM</sequence>
<gene>
    <name evidence="2" type="ORF">BXZ70DRAFT_543301</name>
</gene>
<name>A0A8K0UIA9_9AGAR</name>
<evidence type="ECO:0000313" key="2">
    <source>
        <dbReference type="EMBL" id="KAH8087168.1"/>
    </source>
</evidence>
<accession>A0A8K0UIA9</accession>
<feature type="transmembrane region" description="Helical" evidence="1">
    <location>
        <begin position="47"/>
        <end position="67"/>
    </location>
</feature>
<proteinExistence type="predicted"/>
<dbReference type="Proteomes" id="UP000813824">
    <property type="component" value="Unassembled WGS sequence"/>
</dbReference>
<reference evidence="2" key="1">
    <citation type="journal article" date="2021" name="New Phytol.">
        <title>Evolutionary innovations through gain and loss of genes in the ectomycorrhizal Boletales.</title>
        <authorList>
            <person name="Wu G."/>
            <person name="Miyauchi S."/>
            <person name="Morin E."/>
            <person name="Kuo A."/>
            <person name="Drula E."/>
            <person name="Varga T."/>
            <person name="Kohler A."/>
            <person name="Feng B."/>
            <person name="Cao Y."/>
            <person name="Lipzen A."/>
            <person name="Daum C."/>
            <person name="Hundley H."/>
            <person name="Pangilinan J."/>
            <person name="Johnson J."/>
            <person name="Barry K."/>
            <person name="LaButti K."/>
            <person name="Ng V."/>
            <person name="Ahrendt S."/>
            <person name="Min B."/>
            <person name="Choi I.G."/>
            <person name="Park H."/>
            <person name="Plett J.M."/>
            <person name="Magnuson J."/>
            <person name="Spatafora J.W."/>
            <person name="Nagy L.G."/>
            <person name="Henrissat B."/>
            <person name="Grigoriev I.V."/>
            <person name="Yang Z.L."/>
            <person name="Xu J."/>
            <person name="Martin F.M."/>
        </authorList>
    </citation>
    <scope>NUCLEOTIDE SEQUENCE</scope>
    <source>
        <strain evidence="2">KKN 215</strain>
    </source>
</reference>